<gene>
    <name evidence="1" type="ORF">Lalb_Chr15g0080821</name>
</gene>
<dbReference type="EMBL" id="WOCE01000015">
    <property type="protein sequence ID" value="KAE9598428.1"/>
    <property type="molecule type" value="Genomic_DNA"/>
</dbReference>
<keyword evidence="2" id="KW-1185">Reference proteome</keyword>
<proteinExistence type="predicted"/>
<dbReference type="InterPro" id="IPR044821">
    <property type="entry name" value="At1g28695/At4g15970-like"/>
</dbReference>
<protein>
    <submittedName>
        <fullName evidence="1">Uncharacterized protein</fullName>
    </submittedName>
</protein>
<comment type="caution">
    <text evidence="1">The sequence shown here is derived from an EMBL/GenBank/DDBJ whole genome shotgun (WGS) entry which is preliminary data.</text>
</comment>
<reference evidence="2" key="1">
    <citation type="journal article" date="2020" name="Nat. Commun.">
        <title>Genome sequence of the cluster root forming white lupin.</title>
        <authorList>
            <person name="Hufnagel B."/>
            <person name="Marques A."/>
            <person name="Soriano A."/>
            <person name="Marques L."/>
            <person name="Divol F."/>
            <person name="Doumas P."/>
            <person name="Sallet E."/>
            <person name="Mancinotti D."/>
            <person name="Carrere S."/>
            <person name="Marande W."/>
            <person name="Arribat S."/>
            <person name="Keller J."/>
            <person name="Huneau C."/>
            <person name="Blein T."/>
            <person name="Aime D."/>
            <person name="Laguerre M."/>
            <person name="Taylor J."/>
            <person name="Schubert V."/>
            <person name="Nelson M."/>
            <person name="Geu-Flores F."/>
            <person name="Crespi M."/>
            <person name="Gallardo-Guerrero K."/>
            <person name="Delaux P.-M."/>
            <person name="Salse J."/>
            <person name="Berges H."/>
            <person name="Guyot R."/>
            <person name="Gouzy J."/>
            <person name="Peret B."/>
        </authorList>
    </citation>
    <scope>NUCLEOTIDE SEQUENCE [LARGE SCALE GENOMIC DNA]</scope>
    <source>
        <strain evidence="2">cv. Amiga</strain>
    </source>
</reference>
<sequence>MGHEITLFFNGFAVLRMFLSDSASPFGFPSISHYFIAVSTKEITESMLDSVLRNASMMYKTMMIITLSDAWGEPGSIFDLFLESFHGRNQTMKLLNQLVAVTLDQKTYARCLDCILIVFNLKPKVKISLVKHLL</sequence>
<evidence type="ECO:0000313" key="1">
    <source>
        <dbReference type="EMBL" id="KAE9598428.1"/>
    </source>
</evidence>
<dbReference type="AlphaFoldDB" id="A0A6A4PDG0"/>
<dbReference type="PANTHER" id="PTHR46038">
    <property type="entry name" value="EXPRESSED PROTEIN-RELATED"/>
    <property type="match status" value="1"/>
</dbReference>
<dbReference type="OrthoDB" id="540503at2759"/>
<name>A0A6A4PDG0_LUPAL</name>
<dbReference type="PANTHER" id="PTHR46038:SF13">
    <property type="entry name" value="GLYCOSYLTRANSFERASE"/>
    <property type="match status" value="1"/>
</dbReference>
<organism evidence="1 2">
    <name type="scientific">Lupinus albus</name>
    <name type="common">White lupine</name>
    <name type="synonym">Lupinus termis</name>
    <dbReference type="NCBI Taxonomy" id="3870"/>
    <lineage>
        <taxon>Eukaryota</taxon>
        <taxon>Viridiplantae</taxon>
        <taxon>Streptophyta</taxon>
        <taxon>Embryophyta</taxon>
        <taxon>Tracheophyta</taxon>
        <taxon>Spermatophyta</taxon>
        <taxon>Magnoliopsida</taxon>
        <taxon>eudicotyledons</taxon>
        <taxon>Gunneridae</taxon>
        <taxon>Pentapetalae</taxon>
        <taxon>rosids</taxon>
        <taxon>fabids</taxon>
        <taxon>Fabales</taxon>
        <taxon>Fabaceae</taxon>
        <taxon>Papilionoideae</taxon>
        <taxon>50 kb inversion clade</taxon>
        <taxon>genistoids sensu lato</taxon>
        <taxon>core genistoids</taxon>
        <taxon>Genisteae</taxon>
        <taxon>Lupinus</taxon>
    </lineage>
</organism>
<accession>A0A6A4PDG0</accession>
<evidence type="ECO:0000313" key="2">
    <source>
        <dbReference type="Proteomes" id="UP000447434"/>
    </source>
</evidence>
<dbReference type="Proteomes" id="UP000447434">
    <property type="component" value="Chromosome 15"/>
</dbReference>